<proteinExistence type="predicted"/>
<accession>A0A3A3GA10</accession>
<dbReference type="AlphaFoldDB" id="A0A3A3GA10"/>
<evidence type="ECO:0000313" key="3">
    <source>
        <dbReference type="Proteomes" id="UP000265955"/>
    </source>
</evidence>
<comment type="caution">
    <text evidence="2">The sequence shown here is derived from an EMBL/GenBank/DDBJ whole genome shotgun (WGS) entry which is preliminary data.</text>
</comment>
<organism evidence="2 3">
    <name type="scientific">Noviherbaspirillum saxi</name>
    <dbReference type="NCBI Taxonomy" id="2320863"/>
    <lineage>
        <taxon>Bacteria</taxon>
        <taxon>Pseudomonadati</taxon>
        <taxon>Pseudomonadota</taxon>
        <taxon>Betaproteobacteria</taxon>
        <taxon>Burkholderiales</taxon>
        <taxon>Oxalobacteraceae</taxon>
        <taxon>Noviherbaspirillum</taxon>
    </lineage>
</organism>
<sequence length="75" mass="8360">MMQISSSLRSLKVFLYRRDTIKPIVLEQIMSKFEDHQVPPDPVPGDPPTPDQSPTPDEDPVPDHNPVAAENAKAK</sequence>
<gene>
    <name evidence="2" type="ORF">D3871_11030</name>
</gene>
<evidence type="ECO:0000256" key="1">
    <source>
        <dbReference type="SAM" id="MobiDB-lite"/>
    </source>
</evidence>
<reference evidence="3" key="1">
    <citation type="submission" date="2018-09" db="EMBL/GenBank/DDBJ databases">
        <authorList>
            <person name="Zhu H."/>
        </authorList>
    </citation>
    <scope>NUCLEOTIDE SEQUENCE [LARGE SCALE GENOMIC DNA]</scope>
    <source>
        <strain evidence="3">K1R23-30</strain>
    </source>
</reference>
<dbReference type="Proteomes" id="UP000265955">
    <property type="component" value="Unassembled WGS sequence"/>
</dbReference>
<keyword evidence="3" id="KW-1185">Reference proteome</keyword>
<name>A0A3A3GA10_9BURK</name>
<evidence type="ECO:0000313" key="2">
    <source>
        <dbReference type="EMBL" id="RJF98985.1"/>
    </source>
</evidence>
<dbReference type="EMBL" id="QYUO01000001">
    <property type="protein sequence ID" value="RJF98985.1"/>
    <property type="molecule type" value="Genomic_DNA"/>
</dbReference>
<feature type="region of interest" description="Disordered" evidence="1">
    <location>
        <begin position="35"/>
        <end position="75"/>
    </location>
</feature>
<feature type="compositionally biased region" description="Pro residues" evidence="1">
    <location>
        <begin position="39"/>
        <end position="53"/>
    </location>
</feature>
<protein>
    <submittedName>
        <fullName evidence="2">Uncharacterized protein</fullName>
    </submittedName>
</protein>